<name>A0ABU1VHX9_9BURK</name>
<evidence type="ECO:0000313" key="2">
    <source>
        <dbReference type="EMBL" id="MDR7097091.1"/>
    </source>
</evidence>
<accession>A0ABU1VHX9</accession>
<dbReference type="Proteomes" id="UP001265550">
    <property type="component" value="Unassembled WGS sequence"/>
</dbReference>
<dbReference type="EMBL" id="JAVDWE010000019">
    <property type="protein sequence ID" value="MDR7097091.1"/>
    <property type="molecule type" value="Genomic_DNA"/>
</dbReference>
<protein>
    <recommendedName>
        <fullName evidence="1">Zinc-ribbon domain-containing protein</fullName>
    </recommendedName>
</protein>
<organism evidence="2 3">
    <name type="scientific">Hydrogenophaga laconesensis</name>
    <dbReference type="NCBI Taxonomy" id="1805971"/>
    <lineage>
        <taxon>Bacteria</taxon>
        <taxon>Pseudomonadati</taxon>
        <taxon>Pseudomonadota</taxon>
        <taxon>Betaproteobacteria</taxon>
        <taxon>Burkholderiales</taxon>
        <taxon>Comamonadaceae</taxon>
        <taxon>Hydrogenophaga</taxon>
    </lineage>
</organism>
<dbReference type="InterPro" id="IPR031321">
    <property type="entry name" value="UCP012641"/>
</dbReference>
<comment type="caution">
    <text evidence="2">The sequence shown here is derived from an EMBL/GenBank/DDBJ whole genome shotgun (WGS) entry which is preliminary data.</text>
</comment>
<proteinExistence type="predicted"/>
<dbReference type="Pfam" id="PF15887">
    <property type="entry name" value="Peptidase_Mx"/>
    <property type="match status" value="1"/>
</dbReference>
<dbReference type="PIRSF" id="PIRSF012641">
    <property type="entry name" value="UCP012641"/>
    <property type="match status" value="1"/>
</dbReference>
<keyword evidence="3" id="KW-1185">Reference proteome</keyword>
<dbReference type="Gene3D" id="3.40.390.70">
    <property type="match status" value="1"/>
</dbReference>
<sequence>MNRAFTCACGQPIFFRNSVCLGCGKALGYDAARGKLLPLEPDEEPGWWRSAEDVARPRRYRRCDNLASPAACNWLIPASSKPGIAAGLCLCCRLTRTLPDLGTPEHADWWHRIERAKRRMVSSLLSLRLPVVPRSEDPVRGLAFDILVTLPGGPPVVTGHADGVITLDACEADDATREQRRAMLREPYRTLLGHLRHESGHYFWQRLVDGTPWIEPFRTVFGDERADYAQALQTHYNNGAPPDWSSRHVSAYASSHPWEDWAETWAHYLHMRDTLGTARGFGIRGDRVELACELYGPEALADGPLEGGGPPVLDATDERFLLWLNHWLRLTVALNEMSRSMGVPDFYPFVLSRPAVRKLHLVHRIIAHRAPRDRSRRRPLQPAQS</sequence>
<reference evidence="2 3" key="1">
    <citation type="submission" date="2023-07" db="EMBL/GenBank/DDBJ databases">
        <title>Sorghum-associated microbial communities from plants grown in Nebraska, USA.</title>
        <authorList>
            <person name="Schachtman D."/>
        </authorList>
    </citation>
    <scope>NUCLEOTIDE SEQUENCE [LARGE SCALE GENOMIC DNA]</scope>
    <source>
        <strain evidence="2 3">BE240</strain>
    </source>
</reference>
<gene>
    <name evidence="2" type="ORF">J2X09_004864</name>
</gene>
<evidence type="ECO:0000259" key="1">
    <source>
        <dbReference type="Pfam" id="PF10005"/>
    </source>
</evidence>
<evidence type="ECO:0000313" key="3">
    <source>
        <dbReference type="Proteomes" id="UP001265550"/>
    </source>
</evidence>
<dbReference type="RefSeq" id="WP_204735516.1">
    <property type="nucleotide sequence ID" value="NZ_JAVDWE010000019.1"/>
</dbReference>
<feature type="domain" description="Zinc-ribbon" evidence="1">
    <location>
        <begin position="5"/>
        <end position="101"/>
    </location>
</feature>
<dbReference type="Pfam" id="PF10005">
    <property type="entry name" value="Zn_ribbon_DZR_6"/>
    <property type="match status" value="1"/>
</dbReference>
<dbReference type="InterPro" id="IPR011201">
    <property type="entry name" value="Zinc-ribbon_6_bact"/>
</dbReference>